<comment type="caution">
    <text evidence="2">The sequence shown here is derived from an EMBL/GenBank/DDBJ whole genome shotgun (WGS) entry which is preliminary data.</text>
</comment>
<dbReference type="Proteomes" id="UP000246077">
    <property type="component" value="Unassembled WGS sequence"/>
</dbReference>
<dbReference type="InterPro" id="IPR036188">
    <property type="entry name" value="FAD/NAD-bd_sf"/>
</dbReference>
<evidence type="ECO:0000256" key="1">
    <source>
        <dbReference type="ARBA" id="ARBA00023002"/>
    </source>
</evidence>
<dbReference type="PANTHER" id="PTHR43539:SF78">
    <property type="entry name" value="FLAVIN-CONTAINING MONOOXYGENASE"/>
    <property type="match status" value="1"/>
</dbReference>
<sequence>MDGLCDLWAARAAAGPVETGVLVVGAGQAGLAAGYHLQRRGLEVLIVDGAARAGGGWHRRYDSLSLFTPRAFSALPGLALAGDPQGFPSGAEFAAYLETYARHFALPLSLGDGILRLTRIGDLFRAERAGGGIILARAVILATGAFPGTRVPAFAADLDLAIRQIAADDYRRPADLGPGPVLIVGDGAAGRDIALDLAGTRPVALAGGRRRRLLPERLLGQSLWWWLARLGLLRVGPDSRLGRFMRRADPFPDRGRGTKALARRGIELLPRASDAAIGGIRLDDGRIRHPATVIWATGPLPERPDWIEIDGLLEADGSIRQRGGETAVPGLYTLGRPWQRNRASGLALGVGDDAALIAARIAGAASG</sequence>
<organism evidence="2 3">
    <name type="scientific">Zavarzinia compransoris</name>
    <dbReference type="NCBI Taxonomy" id="1264899"/>
    <lineage>
        <taxon>Bacteria</taxon>
        <taxon>Pseudomonadati</taxon>
        <taxon>Pseudomonadota</taxon>
        <taxon>Alphaproteobacteria</taxon>
        <taxon>Rhodospirillales</taxon>
        <taxon>Zavarziniaceae</taxon>
        <taxon>Zavarzinia</taxon>
    </lineage>
</organism>
<reference evidence="3" key="1">
    <citation type="submission" date="2018-05" db="EMBL/GenBank/DDBJ databases">
        <title>Zavarzinia sp. HR-AS.</title>
        <authorList>
            <person name="Lee Y."/>
            <person name="Jeon C.O."/>
        </authorList>
    </citation>
    <scope>NUCLEOTIDE SEQUENCE [LARGE SCALE GENOMIC DNA]</scope>
    <source>
        <strain evidence="3">DSM 1231</strain>
    </source>
</reference>
<evidence type="ECO:0000313" key="3">
    <source>
        <dbReference type="Proteomes" id="UP000246077"/>
    </source>
</evidence>
<dbReference type="PRINTS" id="PR00368">
    <property type="entry name" value="FADPNR"/>
</dbReference>
<accession>A0A317E7A6</accession>
<dbReference type="SUPFAM" id="SSF51905">
    <property type="entry name" value="FAD/NAD(P)-binding domain"/>
    <property type="match status" value="2"/>
</dbReference>
<name>A0A317E7A6_9PROT</name>
<keyword evidence="3" id="KW-1185">Reference proteome</keyword>
<dbReference type="PANTHER" id="PTHR43539">
    <property type="entry name" value="FLAVIN-BINDING MONOOXYGENASE-LIKE PROTEIN (AFU_ORTHOLOGUE AFUA_4G09220)"/>
    <property type="match status" value="1"/>
</dbReference>
<evidence type="ECO:0000313" key="2">
    <source>
        <dbReference type="EMBL" id="PWR22160.1"/>
    </source>
</evidence>
<dbReference type="Gene3D" id="3.50.50.60">
    <property type="entry name" value="FAD/NAD(P)-binding domain"/>
    <property type="match status" value="1"/>
</dbReference>
<protein>
    <submittedName>
        <fullName evidence="2">Potassium transporter</fullName>
    </submittedName>
</protein>
<keyword evidence="1" id="KW-0560">Oxidoreductase</keyword>
<dbReference type="GO" id="GO:0050660">
    <property type="term" value="F:flavin adenine dinucleotide binding"/>
    <property type="evidence" value="ECO:0007669"/>
    <property type="project" value="TreeGrafter"/>
</dbReference>
<gene>
    <name evidence="2" type="ORF">DKG75_09325</name>
</gene>
<dbReference type="PRINTS" id="PR00469">
    <property type="entry name" value="PNDRDTASEII"/>
</dbReference>
<dbReference type="InterPro" id="IPR050982">
    <property type="entry name" value="Auxin_biosynth/cation_transpt"/>
</dbReference>
<dbReference type="OrthoDB" id="9773233at2"/>
<dbReference type="GO" id="GO:0004497">
    <property type="term" value="F:monooxygenase activity"/>
    <property type="evidence" value="ECO:0007669"/>
    <property type="project" value="TreeGrafter"/>
</dbReference>
<proteinExistence type="predicted"/>
<dbReference type="AlphaFoldDB" id="A0A317E7A6"/>
<dbReference type="Pfam" id="PF13738">
    <property type="entry name" value="Pyr_redox_3"/>
    <property type="match status" value="1"/>
</dbReference>
<dbReference type="EMBL" id="QGLF01000002">
    <property type="protein sequence ID" value="PWR22160.1"/>
    <property type="molecule type" value="Genomic_DNA"/>
</dbReference>
<dbReference type="RefSeq" id="WP_109920805.1">
    <property type="nucleotide sequence ID" value="NZ_QGLF01000002.1"/>
</dbReference>